<keyword evidence="1" id="KW-0812">Transmembrane</keyword>
<feature type="transmembrane region" description="Helical" evidence="1">
    <location>
        <begin position="156"/>
        <end position="175"/>
    </location>
</feature>
<name>A0ABC9WX85_GRUJA</name>
<feature type="transmembrane region" description="Helical" evidence="1">
    <location>
        <begin position="290"/>
        <end position="321"/>
    </location>
</feature>
<feature type="transmembrane region" description="Helical" evidence="1">
    <location>
        <begin position="187"/>
        <end position="218"/>
    </location>
</feature>
<feature type="transmembrane region" description="Helical" evidence="1">
    <location>
        <begin position="362"/>
        <end position="381"/>
    </location>
</feature>
<evidence type="ECO:0000313" key="3">
    <source>
        <dbReference type="Proteomes" id="UP001623348"/>
    </source>
</evidence>
<dbReference type="AlphaFoldDB" id="A0ABC9WX85"/>
<feature type="transmembrane region" description="Helical" evidence="1">
    <location>
        <begin position="455"/>
        <end position="473"/>
    </location>
</feature>
<feature type="transmembrane region" description="Helical" evidence="1">
    <location>
        <begin position="420"/>
        <end position="443"/>
    </location>
</feature>
<organism evidence="2 3">
    <name type="scientific">Grus japonensis</name>
    <name type="common">Japanese crane</name>
    <name type="synonym">Red-crowned crane</name>
    <dbReference type="NCBI Taxonomy" id="30415"/>
    <lineage>
        <taxon>Eukaryota</taxon>
        <taxon>Metazoa</taxon>
        <taxon>Chordata</taxon>
        <taxon>Craniata</taxon>
        <taxon>Vertebrata</taxon>
        <taxon>Euteleostomi</taxon>
        <taxon>Archelosauria</taxon>
        <taxon>Archosauria</taxon>
        <taxon>Dinosauria</taxon>
        <taxon>Saurischia</taxon>
        <taxon>Theropoda</taxon>
        <taxon>Coelurosauria</taxon>
        <taxon>Aves</taxon>
        <taxon>Neognathae</taxon>
        <taxon>Neoaves</taxon>
        <taxon>Gruiformes</taxon>
        <taxon>Gruidae</taxon>
        <taxon>Grus</taxon>
    </lineage>
</organism>
<feature type="transmembrane region" description="Helical" evidence="1">
    <location>
        <begin position="84"/>
        <end position="115"/>
    </location>
</feature>
<keyword evidence="3" id="KW-1185">Reference proteome</keyword>
<feature type="transmembrane region" description="Helical" evidence="1">
    <location>
        <begin position="493"/>
        <end position="516"/>
    </location>
</feature>
<keyword evidence="1" id="KW-0472">Membrane</keyword>
<dbReference type="Proteomes" id="UP001623348">
    <property type="component" value="Unassembled WGS sequence"/>
</dbReference>
<comment type="caution">
    <text evidence="2">The sequence shown here is derived from an EMBL/GenBank/DDBJ whole genome shotgun (WGS) entry which is preliminary data.</text>
</comment>
<proteinExistence type="predicted"/>
<evidence type="ECO:0000313" key="2">
    <source>
        <dbReference type="EMBL" id="GAB0190045.1"/>
    </source>
</evidence>
<reference evidence="2 3" key="1">
    <citation type="submission" date="2024-06" db="EMBL/GenBank/DDBJ databases">
        <title>The draft genome of Grus japonensis, version 3.</title>
        <authorList>
            <person name="Nabeshima K."/>
            <person name="Suzuki S."/>
            <person name="Onuma M."/>
        </authorList>
    </citation>
    <scope>NUCLEOTIDE SEQUENCE [LARGE SCALE GENOMIC DNA]</scope>
    <source>
        <strain evidence="2 3">451A</strain>
    </source>
</reference>
<accession>A0ABC9WX85</accession>
<feature type="transmembrane region" description="Helical" evidence="1">
    <location>
        <begin position="393"/>
        <end position="414"/>
    </location>
</feature>
<keyword evidence="1" id="KW-1133">Transmembrane helix</keyword>
<evidence type="ECO:0000256" key="1">
    <source>
        <dbReference type="SAM" id="Phobius"/>
    </source>
</evidence>
<dbReference type="EMBL" id="BAAFJT010000005">
    <property type="protein sequence ID" value="GAB0190045.1"/>
    <property type="molecule type" value="Genomic_DNA"/>
</dbReference>
<protein>
    <submittedName>
        <fullName evidence="2">Mucin-5B-like</fullName>
    </submittedName>
</protein>
<feature type="transmembrane region" description="Helical" evidence="1">
    <location>
        <begin position="52"/>
        <end position="72"/>
    </location>
</feature>
<feature type="transmembrane region" description="Helical" evidence="1">
    <location>
        <begin position="259"/>
        <end position="278"/>
    </location>
</feature>
<gene>
    <name evidence="2" type="ORF">GRJ2_001469800</name>
</gene>
<sequence>MSCGLSHSVYPAARIFANVSMSPFSLPELGECRSNHCVQAQSCWQLLVVLEVLAVMVAAEVGTVGVGGMMVVPSVGGGEVLEVLALLVVLMTVVPCVGGAVVLGTTVVPTVVLIFGSMTVEAVVGDVGGCVATVEVSAGGDVAADVVVLPAVVLEVLAVLLAEVGPVGVGGMMVVPSVGGGEVLEVLALLVVLMTVVPCVGGAVVLGTTVVPTVVLIFGSMTVEAVVGDVGGCVATVEVSAGGDVAADVVVLPAVVLEVLAVLLAEVGPVGVGGMMVVPSVGGGEVLEVLALLVVLMTVVPCVGGAVVLGTTVVPTVVLIFGSMTVEAVVGDVGGCVATVEVSAGGDVAADVVVLPAVVLEVLAVLLAEVGPVGVGGMMVVPSVGGGEVLEVLALLVVLMTVVPCVGGAVVLGTTVVPTVVLIFGSMTVEAVVGDVGGCVATVEVSAGGDVAADVVVLPAVVLEVLVLLAAEVGSGGVDVVMMVVDSVSWGEVLVVLAVLVVAIMVVPCVGGAVVLRTAVVPAVVVIGGCGRVEAVVGDVCVLVSTVEVSGREADVEDPAVLPGGADVVWQCLRSQHSTLIS</sequence>